<dbReference type="SMART" id="SM00261">
    <property type="entry name" value="FU"/>
    <property type="match status" value="2"/>
</dbReference>
<dbReference type="PROSITE" id="PS00022">
    <property type="entry name" value="EGF_1"/>
    <property type="match status" value="1"/>
</dbReference>
<evidence type="ECO:0000256" key="9">
    <source>
        <dbReference type="ARBA" id="ARBA00023157"/>
    </source>
</evidence>
<feature type="disulfide bond" evidence="12">
    <location>
        <begin position="815"/>
        <end position="824"/>
    </location>
</feature>
<feature type="transmembrane region" description="Helical" evidence="14">
    <location>
        <begin position="394"/>
        <end position="419"/>
    </location>
</feature>
<dbReference type="PANTHER" id="PTHR15583:SF12">
    <property type="entry name" value="INTERLEUKIN-17 RECEPTOR C"/>
    <property type="match status" value="1"/>
</dbReference>
<dbReference type="PANTHER" id="PTHR15583">
    <property type="entry name" value="INTERLEUKIN-17 RECEPTOR"/>
    <property type="match status" value="1"/>
</dbReference>
<feature type="domain" description="EGF-like" evidence="16">
    <location>
        <begin position="785"/>
        <end position="825"/>
    </location>
</feature>
<dbReference type="AlphaFoldDB" id="A0A7J5ZLG5"/>
<evidence type="ECO:0000256" key="10">
    <source>
        <dbReference type="ARBA" id="ARBA00023170"/>
    </source>
</evidence>
<evidence type="ECO:0000256" key="5">
    <source>
        <dbReference type="ARBA" id="ARBA00022729"/>
    </source>
</evidence>
<dbReference type="Gene3D" id="3.40.50.11530">
    <property type="match status" value="1"/>
</dbReference>
<feature type="compositionally biased region" description="Basic and acidic residues" evidence="13">
    <location>
        <begin position="102"/>
        <end position="113"/>
    </location>
</feature>
<dbReference type="InterPro" id="IPR000152">
    <property type="entry name" value="EGF-type_Asp/Asn_hydroxyl_site"/>
</dbReference>
<dbReference type="InterPro" id="IPR049883">
    <property type="entry name" value="NOTCH1_EGF-like"/>
</dbReference>
<feature type="transmembrane region" description="Helical" evidence="14">
    <location>
        <begin position="1025"/>
        <end position="1042"/>
    </location>
</feature>
<dbReference type="InterPro" id="IPR009030">
    <property type="entry name" value="Growth_fac_rcpt_cys_sf"/>
</dbReference>
<evidence type="ECO:0000313" key="18">
    <source>
        <dbReference type="EMBL" id="KAF4070639.1"/>
    </source>
</evidence>
<keyword evidence="3 12" id="KW-0245">EGF-like domain</keyword>
<comment type="subcellular location">
    <subcellularLocation>
        <location evidence="1">Membrane</location>
        <topology evidence="1">Single-pass type I membrane protein</topology>
    </subcellularLocation>
</comment>
<evidence type="ECO:0000256" key="1">
    <source>
        <dbReference type="ARBA" id="ARBA00004479"/>
    </source>
</evidence>
<accession>A0A7J5ZLG5</accession>
<dbReference type="InterPro" id="IPR039465">
    <property type="entry name" value="IL-17_rcpt-like"/>
</dbReference>
<dbReference type="GO" id="GO:0030368">
    <property type="term" value="F:interleukin-17 receptor activity"/>
    <property type="evidence" value="ECO:0007669"/>
    <property type="project" value="InterPro"/>
</dbReference>
<evidence type="ECO:0000256" key="13">
    <source>
        <dbReference type="SAM" id="MobiDB-lite"/>
    </source>
</evidence>
<keyword evidence="5 15" id="KW-0732">Signal</keyword>
<feature type="transmembrane region" description="Helical" evidence="14">
    <location>
        <begin position="1000"/>
        <end position="1018"/>
    </location>
</feature>
<dbReference type="EMBL" id="JAAGNN010000029">
    <property type="protein sequence ID" value="KAF4070639.1"/>
    <property type="molecule type" value="Genomic_DNA"/>
</dbReference>
<dbReference type="GO" id="GO:0016020">
    <property type="term" value="C:membrane"/>
    <property type="evidence" value="ECO:0007669"/>
    <property type="project" value="UniProtKB-SubCell"/>
</dbReference>
<evidence type="ECO:0000256" key="15">
    <source>
        <dbReference type="SAM" id="SignalP"/>
    </source>
</evidence>
<evidence type="ECO:0000259" key="17">
    <source>
        <dbReference type="PROSITE" id="PS51534"/>
    </source>
</evidence>
<name>A0A7J5ZLG5_AMEME</name>
<dbReference type="PROSITE" id="PS00010">
    <property type="entry name" value="ASX_HYDROXYL"/>
    <property type="match status" value="1"/>
</dbReference>
<dbReference type="InterPro" id="IPR000742">
    <property type="entry name" value="EGF"/>
</dbReference>
<dbReference type="PROSITE" id="PS50026">
    <property type="entry name" value="EGF_3"/>
    <property type="match status" value="1"/>
</dbReference>
<dbReference type="Pfam" id="PF07645">
    <property type="entry name" value="EGF_CA"/>
    <property type="match status" value="2"/>
</dbReference>
<dbReference type="InterPro" id="IPR002049">
    <property type="entry name" value="LE_dom"/>
</dbReference>
<evidence type="ECO:0000256" key="2">
    <source>
        <dbReference type="ARBA" id="ARBA00005897"/>
    </source>
</evidence>
<comment type="caution">
    <text evidence="18">The sequence shown here is derived from an EMBL/GenBank/DDBJ whole genome shotgun (WGS) entry which is preliminary data.</text>
</comment>
<keyword evidence="8 14" id="KW-0472">Membrane</keyword>
<dbReference type="CDD" id="cd00055">
    <property type="entry name" value="EGF_Lam"/>
    <property type="match status" value="1"/>
</dbReference>
<evidence type="ECO:0000256" key="8">
    <source>
        <dbReference type="ARBA" id="ARBA00023136"/>
    </source>
</evidence>
<dbReference type="GO" id="GO:0005509">
    <property type="term" value="F:calcium ion binding"/>
    <property type="evidence" value="ECO:0007669"/>
    <property type="project" value="InterPro"/>
</dbReference>
<feature type="signal peptide" evidence="15">
    <location>
        <begin position="1"/>
        <end position="19"/>
    </location>
</feature>
<dbReference type="CDD" id="cd00054">
    <property type="entry name" value="EGF_CA"/>
    <property type="match status" value="1"/>
</dbReference>
<feature type="region of interest" description="Disordered" evidence="13">
    <location>
        <begin position="95"/>
        <end position="120"/>
    </location>
</feature>
<dbReference type="Gene3D" id="2.10.220.10">
    <property type="entry name" value="Hormone Receptor, Insulin-like Growth Factor Receptor 1, Chain A, domain 2"/>
    <property type="match status" value="1"/>
</dbReference>
<dbReference type="CDD" id="cd00064">
    <property type="entry name" value="FU"/>
    <property type="match status" value="1"/>
</dbReference>
<dbReference type="PROSITE" id="PS01248">
    <property type="entry name" value="EGF_LAM_1"/>
    <property type="match status" value="1"/>
</dbReference>
<dbReference type="InterPro" id="IPR018097">
    <property type="entry name" value="EGF_Ca-bd_CS"/>
</dbReference>
<evidence type="ECO:0000256" key="14">
    <source>
        <dbReference type="SAM" id="Phobius"/>
    </source>
</evidence>
<dbReference type="Proteomes" id="UP000593565">
    <property type="component" value="Unassembled WGS sequence"/>
</dbReference>
<gene>
    <name evidence="18" type="ORF">AMELA_G00287660</name>
</gene>
<keyword evidence="7 14" id="KW-1133">Transmembrane helix</keyword>
<keyword evidence="9 12" id="KW-1015">Disulfide bond</keyword>
<keyword evidence="10" id="KW-0675">Receptor</keyword>
<comment type="similarity">
    <text evidence="2">Belongs to the CRELD family.</text>
</comment>
<feature type="chain" id="PRO_5029718050" description="Protein disulfide-isomerase" evidence="15">
    <location>
        <begin position="20"/>
        <end position="1057"/>
    </location>
</feature>
<dbReference type="InterPro" id="IPR006212">
    <property type="entry name" value="Furin_repeat"/>
</dbReference>
<dbReference type="SMART" id="SM00179">
    <property type="entry name" value="EGF_CA"/>
    <property type="match status" value="2"/>
</dbReference>
<reference evidence="18 19" key="1">
    <citation type="submission" date="2020-02" db="EMBL/GenBank/DDBJ databases">
        <title>A chromosome-scale genome assembly of the black bullhead catfish (Ameiurus melas).</title>
        <authorList>
            <person name="Wen M."/>
            <person name="Zham M."/>
            <person name="Cabau C."/>
            <person name="Klopp C."/>
            <person name="Donnadieu C."/>
            <person name="Roques C."/>
            <person name="Bouchez O."/>
            <person name="Lampietro C."/>
            <person name="Jouanno E."/>
            <person name="Herpin A."/>
            <person name="Louis A."/>
            <person name="Berthelot C."/>
            <person name="Parey E."/>
            <person name="Roest-Crollius H."/>
            <person name="Braasch I."/>
            <person name="Postlethwait J."/>
            <person name="Robinson-Rechavi M."/>
            <person name="Echchiki A."/>
            <person name="Begum T."/>
            <person name="Montfort J."/>
            <person name="Schartl M."/>
            <person name="Bobe J."/>
            <person name="Guiguen Y."/>
        </authorList>
    </citation>
    <scope>NUCLEOTIDE SEQUENCE [LARGE SCALE GENOMIC DNA]</scope>
    <source>
        <strain evidence="18">M_S1</strain>
        <tissue evidence="18">Blood</tissue>
    </source>
</reference>
<dbReference type="SMART" id="SM00181">
    <property type="entry name" value="EGF"/>
    <property type="match status" value="4"/>
</dbReference>
<keyword evidence="11" id="KW-0325">Glycoprotein</keyword>
<evidence type="ECO:0000256" key="4">
    <source>
        <dbReference type="ARBA" id="ARBA00022692"/>
    </source>
</evidence>
<dbReference type="InterPro" id="IPR001881">
    <property type="entry name" value="EGF-like_Ca-bd_dom"/>
</dbReference>
<sequence>MMLLALGLTQVFWITLTNTQSLELFNFTQEDTLTCSQGLTDCNVKPGDIGPYYNDRVYVSDLAAHALLCRSSQGLRPCLRIWLNITTAGTHEEAALSGEDSYNDKSSEDRLNEHGSGLKQSVSTAMSVQRDVDVIDSTAEGKDDFGSEFIVSSSNTHKPIFTEYIKIPAIDKVCSQGLAIAQCKVPILYPEINPQTGMAELRVGDLAKDVVHDLKACKWMDEDVLCSNLEWENPLMIPMSSAAPCLCFQIWWVGGPRKTFCPFFNKTVLSVSNVSVSVVESLTHAGAMTRNSTALVWNIITPCRLEAEIHLCKKTSGSTSSKDCHVTDDLRSSRRHIHSRQHRKWNLNSKQQWQLQGEFVEVERHPSLCVQINVKEIEGHFDLVCPFEVTRSHWSLFLLVSVLVMCLAVLGAYVLQGLLKAGWIFKWLKMDSISSRVGDGQVVLLYPPDADSAVAELVCRLGSALSSLGFGVSLELWSREELSALGPVPWLHSRLHRMQCLGGKVVLVLTPAAWARAEEWCRSRGEKTERREIYSDVFSASLSCILADYLQGRAGERFALVQFETQPAEPPNEKGSMPELFRGLPLFSLPAQSLGFLTEITHGAHKGRKENERAASRKTRAGVLRAGARILAGTLRELTGGAGYRKNCNDIMYFSSPLFLILVFTFDLSVLTVQAGPCQSCRKLTENFIKGLERTANKNFGGGNTAWEEEKLAKYARSETRLLEIVETACEKTDFECNKLLEQIEDQVETWWFHRQQEAPDLFEWLCIDELRLCCPAGRFGPECAECPSGPGGVCGGLGRCEGEGTRLGDGECVCDPGYSGPLCQDCADGYYREKNSNHSQPPCSACYHSCKKCTGPQDYKCLDCKPGWILHDNKCVDVDECGTELARCSSNTYCFNTDGSYECRGCDQACVGCMGSGPARCKKCSRGYRLTGAKCLDVNECKEKAIACPGLNEACINEEGSFRCECAEGFIRRDSICVENLPPSDPDKGLFDDMTDDEVLVLQQMFFGVVICALATLAAKGDMVFTAIFIGGVAAMAGYWLSEKGDRMLDGILKGR</sequence>
<feature type="domain" description="SEFIR" evidence="17">
    <location>
        <begin position="439"/>
        <end position="598"/>
    </location>
</feature>
<keyword evidence="19" id="KW-1185">Reference proteome</keyword>
<dbReference type="SUPFAM" id="SSF57184">
    <property type="entry name" value="Growth factor receptor domain"/>
    <property type="match status" value="1"/>
</dbReference>
<evidence type="ECO:0000256" key="12">
    <source>
        <dbReference type="PROSITE-ProRule" id="PRU00076"/>
    </source>
</evidence>
<protein>
    <recommendedName>
        <fullName evidence="20">Protein disulfide-isomerase</fullName>
    </recommendedName>
</protein>
<evidence type="ECO:0000256" key="6">
    <source>
        <dbReference type="ARBA" id="ARBA00022737"/>
    </source>
</evidence>
<dbReference type="InterPro" id="IPR013568">
    <property type="entry name" value="SEFIR_dom"/>
</dbReference>
<comment type="caution">
    <text evidence="12">Lacks conserved residue(s) required for the propagation of feature annotation.</text>
</comment>
<dbReference type="Pfam" id="PF08357">
    <property type="entry name" value="SEFIR"/>
    <property type="match status" value="1"/>
</dbReference>
<evidence type="ECO:0000256" key="3">
    <source>
        <dbReference type="ARBA" id="ARBA00022536"/>
    </source>
</evidence>
<keyword evidence="4 14" id="KW-0812">Transmembrane</keyword>
<dbReference type="PROSITE" id="PS51534">
    <property type="entry name" value="SEFIR"/>
    <property type="match status" value="1"/>
</dbReference>
<evidence type="ECO:0008006" key="20">
    <source>
        <dbReference type="Google" id="ProtNLM"/>
    </source>
</evidence>
<feature type="transmembrane region" description="Helical" evidence="14">
    <location>
        <begin position="651"/>
        <end position="673"/>
    </location>
</feature>
<evidence type="ECO:0000256" key="7">
    <source>
        <dbReference type="ARBA" id="ARBA00022989"/>
    </source>
</evidence>
<dbReference type="PROSITE" id="PS01187">
    <property type="entry name" value="EGF_CA"/>
    <property type="match status" value="2"/>
</dbReference>
<organism evidence="18 19">
    <name type="scientific">Ameiurus melas</name>
    <name type="common">Black bullhead</name>
    <name type="synonym">Silurus melas</name>
    <dbReference type="NCBI Taxonomy" id="219545"/>
    <lineage>
        <taxon>Eukaryota</taxon>
        <taxon>Metazoa</taxon>
        <taxon>Chordata</taxon>
        <taxon>Craniata</taxon>
        <taxon>Vertebrata</taxon>
        <taxon>Euteleostomi</taxon>
        <taxon>Actinopterygii</taxon>
        <taxon>Neopterygii</taxon>
        <taxon>Teleostei</taxon>
        <taxon>Ostariophysi</taxon>
        <taxon>Siluriformes</taxon>
        <taxon>Ictaluridae</taxon>
        <taxon>Ameiurus</taxon>
    </lineage>
</organism>
<evidence type="ECO:0000256" key="11">
    <source>
        <dbReference type="ARBA" id="ARBA00023180"/>
    </source>
</evidence>
<evidence type="ECO:0000313" key="19">
    <source>
        <dbReference type="Proteomes" id="UP000593565"/>
    </source>
</evidence>
<dbReference type="Gene3D" id="2.10.25.10">
    <property type="entry name" value="Laminin"/>
    <property type="match status" value="1"/>
</dbReference>
<keyword evidence="6" id="KW-0677">Repeat</keyword>
<evidence type="ECO:0000259" key="16">
    <source>
        <dbReference type="PROSITE" id="PS50026"/>
    </source>
</evidence>
<proteinExistence type="inferred from homology"/>